<dbReference type="EMBL" id="JAPDMQ010000072">
    <property type="protein sequence ID" value="KAK0536717.1"/>
    <property type="molecule type" value="Genomic_DNA"/>
</dbReference>
<accession>A0AAN6JLU8</accession>
<proteinExistence type="predicted"/>
<evidence type="ECO:0000313" key="2">
    <source>
        <dbReference type="EMBL" id="KAK0536717.1"/>
    </source>
</evidence>
<organism evidence="2 3">
    <name type="scientific">Tilletia horrida</name>
    <dbReference type="NCBI Taxonomy" id="155126"/>
    <lineage>
        <taxon>Eukaryota</taxon>
        <taxon>Fungi</taxon>
        <taxon>Dikarya</taxon>
        <taxon>Basidiomycota</taxon>
        <taxon>Ustilaginomycotina</taxon>
        <taxon>Exobasidiomycetes</taxon>
        <taxon>Tilletiales</taxon>
        <taxon>Tilletiaceae</taxon>
        <taxon>Tilletia</taxon>
    </lineage>
</organism>
<sequence>MIASPKFRKWRNKSFEHFDQLDALCSRSTATGSLARDNKKKSNEKDAHKRAGGNADEEEEEEEEDDDDDDDDDDDEGGDEDKDDEQSKHGSDSGDRKRASAVGATDKIAAALDGLAQSSEDSLSAALEDLLERDGDAFDVDELSQLGMAMADMPSRYAVYKSFRHREDLRRSFLRKLLDIC</sequence>
<feature type="compositionally biased region" description="Acidic residues" evidence="1">
    <location>
        <begin position="55"/>
        <end position="84"/>
    </location>
</feature>
<dbReference type="AlphaFoldDB" id="A0AAN6JLU8"/>
<dbReference type="Proteomes" id="UP001176521">
    <property type="component" value="Unassembled WGS sequence"/>
</dbReference>
<reference evidence="2" key="1">
    <citation type="journal article" date="2023" name="PhytoFront">
        <title>Draft Genome Resources of Seven Strains of Tilletia horrida, Causal Agent of Kernel Smut of Rice.</title>
        <authorList>
            <person name="Khanal S."/>
            <person name="Antony Babu S."/>
            <person name="Zhou X.G."/>
        </authorList>
    </citation>
    <scope>NUCLEOTIDE SEQUENCE</scope>
    <source>
        <strain evidence="2">TX3</strain>
    </source>
</reference>
<keyword evidence="3" id="KW-1185">Reference proteome</keyword>
<feature type="region of interest" description="Disordered" evidence="1">
    <location>
        <begin position="20"/>
        <end position="102"/>
    </location>
</feature>
<feature type="compositionally biased region" description="Basic and acidic residues" evidence="1">
    <location>
        <begin position="85"/>
        <end position="98"/>
    </location>
</feature>
<name>A0AAN6JLU8_9BASI</name>
<gene>
    <name evidence="2" type="ORF">OC842_001901</name>
</gene>
<protein>
    <submittedName>
        <fullName evidence="2">Uncharacterized protein</fullName>
    </submittedName>
</protein>
<evidence type="ECO:0000256" key="1">
    <source>
        <dbReference type="SAM" id="MobiDB-lite"/>
    </source>
</evidence>
<evidence type="ECO:0000313" key="3">
    <source>
        <dbReference type="Proteomes" id="UP001176521"/>
    </source>
</evidence>
<comment type="caution">
    <text evidence="2">The sequence shown here is derived from an EMBL/GenBank/DDBJ whole genome shotgun (WGS) entry which is preliminary data.</text>
</comment>
<feature type="compositionally biased region" description="Basic and acidic residues" evidence="1">
    <location>
        <begin position="36"/>
        <end position="49"/>
    </location>
</feature>